<dbReference type="AlphaFoldDB" id="A0AAV4S326"/>
<feature type="region of interest" description="Disordered" evidence="1">
    <location>
        <begin position="42"/>
        <end position="69"/>
    </location>
</feature>
<dbReference type="Proteomes" id="UP001054945">
    <property type="component" value="Unassembled WGS sequence"/>
</dbReference>
<proteinExistence type="predicted"/>
<feature type="compositionally biased region" description="Polar residues" evidence="1">
    <location>
        <begin position="57"/>
        <end position="69"/>
    </location>
</feature>
<comment type="caution">
    <text evidence="2">The sequence shown here is derived from an EMBL/GenBank/DDBJ whole genome shotgun (WGS) entry which is preliminary data.</text>
</comment>
<protein>
    <recommendedName>
        <fullName evidence="4">Ycf15</fullName>
    </recommendedName>
</protein>
<evidence type="ECO:0000313" key="2">
    <source>
        <dbReference type="EMBL" id="GIY26945.1"/>
    </source>
</evidence>
<evidence type="ECO:0000313" key="3">
    <source>
        <dbReference type="Proteomes" id="UP001054945"/>
    </source>
</evidence>
<dbReference type="EMBL" id="BPLR01008750">
    <property type="protein sequence ID" value="GIY26945.1"/>
    <property type="molecule type" value="Genomic_DNA"/>
</dbReference>
<evidence type="ECO:0008006" key="4">
    <source>
        <dbReference type="Google" id="ProtNLM"/>
    </source>
</evidence>
<accession>A0AAV4S326</accession>
<name>A0AAV4S326_CAEEX</name>
<keyword evidence="3" id="KW-1185">Reference proteome</keyword>
<reference evidence="2 3" key="1">
    <citation type="submission" date="2021-06" db="EMBL/GenBank/DDBJ databases">
        <title>Caerostris extrusa draft genome.</title>
        <authorList>
            <person name="Kono N."/>
            <person name="Arakawa K."/>
        </authorList>
    </citation>
    <scope>NUCLEOTIDE SEQUENCE [LARGE SCALE GENOMIC DNA]</scope>
</reference>
<feature type="compositionally biased region" description="Basic and acidic residues" evidence="1">
    <location>
        <begin position="42"/>
        <end position="56"/>
    </location>
</feature>
<evidence type="ECO:0000256" key="1">
    <source>
        <dbReference type="SAM" id="MobiDB-lite"/>
    </source>
</evidence>
<organism evidence="2 3">
    <name type="scientific">Caerostris extrusa</name>
    <name type="common">Bark spider</name>
    <name type="synonym">Caerostris bankana</name>
    <dbReference type="NCBI Taxonomy" id="172846"/>
    <lineage>
        <taxon>Eukaryota</taxon>
        <taxon>Metazoa</taxon>
        <taxon>Ecdysozoa</taxon>
        <taxon>Arthropoda</taxon>
        <taxon>Chelicerata</taxon>
        <taxon>Arachnida</taxon>
        <taxon>Araneae</taxon>
        <taxon>Araneomorphae</taxon>
        <taxon>Entelegynae</taxon>
        <taxon>Araneoidea</taxon>
        <taxon>Araneidae</taxon>
        <taxon>Caerostris</taxon>
    </lineage>
</organism>
<sequence>MSYSLQRWDHFFRFNSRHPFPKRVRERHPNKQERLGAILTARRSETMPLRDRDSDRSANGTGTLTGIAL</sequence>
<gene>
    <name evidence="2" type="ORF">CEXT_17151</name>
</gene>